<dbReference type="PANTHER" id="PTHR43481">
    <property type="entry name" value="FRUCTOSE-1-PHOSPHATE PHOSPHATASE"/>
    <property type="match status" value="1"/>
</dbReference>
<dbReference type="Pfam" id="PF13671">
    <property type="entry name" value="AAA_33"/>
    <property type="match status" value="1"/>
</dbReference>
<dbReference type="Gene3D" id="3.40.50.300">
    <property type="entry name" value="P-loop containing nucleotide triphosphate hydrolases"/>
    <property type="match status" value="1"/>
</dbReference>
<dbReference type="RefSeq" id="WP_247982783.1">
    <property type="nucleotide sequence ID" value="NZ_CP078076.1"/>
</dbReference>
<dbReference type="InterPro" id="IPR006439">
    <property type="entry name" value="HAD-SF_hydro_IA"/>
</dbReference>
<gene>
    <name evidence="1" type="ORF">KV394_08300</name>
</gene>
<reference evidence="1 2" key="1">
    <citation type="submission" date="2021-06" db="EMBL/GenBank/DDBJ databases">
        <title>Genome-based taxonomic framework of Microbacterium strains isolated from marine environment, the description of four new species and reclassification of four preexisting species.</title>
        <authorList>
            <person name="Lee S.D."/>
            <person name="Kim S.-M."/>
            <person name="Byeon Y.-S."/>
            <person name="Yang H.L."/>
            <person name="Kim I.S."/>
        </authorList>
    </citation>
    <scope>NUCLEOTIDE SEQUENCE [LARGE SCALE GENOMIC DNA]</scope>
    <source>
        <strain evidence="1 2">SSW1-51</strain>
    </source>
</reference>
<dbReference type="PRINTS" id="PR01100">
    <property type="entry name" value="SHIKIMTKNASE"/>
</dbReference>
<dbReference type="GO" id="GO:0016787">
    <property type="term" value="F:hydrolase activity"/>
    <property type="evidence" value="ECO:0007669"/>
    <property type="project" value="UniProtKB-KW"/>
</dbReference>
<dbReference type="Gene3D" id="1.10.150.240">
    <property type="entry name" value="Putative phosphatase, domain 2"/>
    <property type="match status" value="1"/>
</dbReference>
<keyword evidence="1" id="KW-0378">Hydrolase</keyword>
<dbReference type="SUPFAM" id="SSF56784">
    <property type="entry name" value="HAD-like"/>
    <property type="match status" value="1"/>
</dbReference>
<accession>A0ABY4IGW5</accession>
<dbReference type="InterPro" id="IPR051806">
    <property type="entry name" value="HAD-like_SPP"/>
</dbReference>
<dbReference type="InterPro" id="IPR027417">
    <property type="entry name" value="P-loop_NTPase"/>
</dbReference>
<proteinExistence type="predicted"/>
<dbReference type="InterPro" id="IPR023198">
    <property type="entry name" value="PGP-like_dom2"/>
</dbReference>
<dbReference type="EMBL" id="CP078076">
    <property type="protein sequence ID" value="UPL11111.1"/>
    <property type="molecule type" value="Genomic_DNA"/>
</dbReference>
<dbReference type="Gene3D" id="3.40.50.1000">
    <property type="entry name" value="HAD superfamily/HAD-like"/>
    <property type="match status" value="1"/>
</dbReference>
<dbReference type="SFLD" id="SFLDG01129">
    <property type="entry name" value="C1.5:_HAD__Beta-PGM__Phosphata"/>
    <property type="match status" value="1"/>
</dbReference>
<evidence type="ECO:0000313" key="1">
    <source>
        <dbReference type="EMBL" id="UPL11111.1"/>
    </source>
</evidence>
<protein>
    <submittedName>
        <fullName evidence="1">HAD-IA family hydrolase</fullName>
    </submittedName>
</protein>
<evidence type="ECO:0000313" key="2">
    <source>
        <dbReference type="Proteomes" id="UP000831467"/>
    </source>
</evidence>
<sequence length="404" mass="41810">MTETCQPSDARVVVVAGVAGSGKTTLGRALAAELGVPLLDLDAVTTPLLDALPPELWDGHWLRGPHAAAVREGRYAALRAVAADAVATAGGAVLVAPFTRELQGGAAWELLRAAVAPATPHVLHLTGDPDLLAARRAERATPRDLHRADETPPPPAIPVTRIDADLSTAQQLARVRVVVGPRPSLDPDAVVFRRTFDAVLFDLDGTLVDSTASVIRSWRRFAAHYGVSAEALHENHGQPAHVLVSRLLAPAQHTEGLDRILDLELSDAVDLPSVPGARALYDAVPAHRRAIVTSGAAPLAAARLAAAGFAAPGVFVTADDVTRGKPDPEPFRTAATRLGVDPARCLVVEDAAAGIAAARAAGCTVLAVTGTVDAEALPADLVVDGLDRVALTADADGLHLRPLG</sequence>
<organism evidence="1 2">
    <name type="scientific">Microbacterium sufflavum</name>
    <dbReference type="NCBI Taxonomy" id="2851649"/>
    <lineage>
        <taxon>Bacteria</taxon>
        <taxon>Bacillati</taxon>
        <taxon>Actinomycetota</taxon>
        <taxon>Actinomycetes</taxon>
        <taxon>Micrococcales</taxon>
        <taxon>Microbacteriaceae</taxon>
        <taxon>Microbacterium</taxon>
    </lineage>
</organism>
<keyword evidence="2" id="KW-1185">Reference proteome</keyword>
<dbReference type="InterPro" id="IPR023214">
    <property type="entry name" value="HAD_sf"/>
</dbReference>
<dbReference type="Proteomes" id="UP000831467">
    <property type="component" value="Chromosome"/>
</dbReference>
<dbReference type="SUPFAM" id="SSF52540">
    <property type="entry name" value="P-loop containing nucleoside triphosphate hydrolases"/>
    <property type="match status" value="1"/>
</dbReference>
<dbReference type="SFLD" id="SFLDS00003">
    <property type="entry name" value="Haloacid_Dehalogenase"/>
    <property type="match status" value="1"/>
</dbReference>
<dbReference type="PANTHER" id="PTHR43481:SF4">
    <property type="entry name" value="GLYCEROL-1-PHOSPHATE PHOSPHOHYDROLASE 1-RELATED"/>
    <property type="match status" value="1"/>
</dbReference>
<dbReference type="InterPro" id="IPR036412">
    <property type="entry name" value="HAD-like_sf"/>
</dbReference>
<dbReference type="Pfam" id="PF00702">
    <property type="entry name" value="Hydrolase"/>
    <property type="match status" value="1"/>
</dbReference>
<name>A0ABY4IGW5_9MICO</name>
<dbReference type="NCBIfam" id="TIGR01509">
    <property type="entry name" value="HAD-SF-IA-v3"/>
    <property type="match status" value="1"/>
</dbReference>